<comment type="caution">
    <text evidence="1">The sequence shown here is derived from an EMBL/GenBank/DDBJ whole genome shotgun (WGS) entry which is preliminary data.</text>
</comment>
<dbReference type="OrthoDB" id="451343at2"/>
<sequence>MSVIHQNGNQLIHIPPDLSNLFSSAGASYFQGNSNTVTKKVIKVLAPIKPASSTTPFDQETLVTNGNNFGIVNKIMPDSPTPVQIYWWSNGSEEIELKFWYSLNDLRVLKIEPLPLFVTQKTFLIIPAGTLVLTENGELLQWTETLFWLKEINNDGYYLLNQSQEWLFPLENFPGIPFACVNELPSKAVLSATKRLNFPQLKILISLWLSLNSPVDILELIYHNGETEIDLKYQFIRSEYLAGENYLQTDLEAAWKTGFSLHLKERKSSIGMFGFKADWRIVQCTPKTVTVSRSHNNHHCTYDYQFGTVIDLEPRSDKPVSIQWEHNESTGNYTLPEIRANFISQIVLVKISDQVGYILSADRKFYQAIVGFASKSVAHSWWRRIKKELGHLSDLKSNYHPSVKHLKNQMKAKYFYLAQFPHQKTLNARLRHLQIVANWDLTKHSH</sequence>
<dbReference type="EMBL" id="MRCE01000057">
    <property type="protein sequence ID" value="OKH30889.1"/>
    <property type="molecule type" value="Genomic_DNA"/>
</dbReference>
<gene>
    <name evidence="1" type="ORF">NIES2119_29905</name>
</gene>
<dbReference type="STRING" id="454136.NIES2119_29905"/>
<name>A0A1U7I3Z8_9CYAN</name>
<protein>
    <submittedName>
        <fullName evidence="1">Uncharacterized protein</fullName>
    </submittedName>
</protein>
<proteinExistence type="predicted"/>
<reference evidence="1 2" key="1">
    <citation type="submission" date="2016-11" db="EMBL/GenBank/DDBJ databases">
        <title>Draft Genome Sequences of Nine Cyanobacterial Strains from Diverse Habitats.</title>
        <authorList>
            <person name="Zhu T."/>
            <person name="Hou S."/>
            <person name="Lu X."/>
            <person name="Hess W.R."/>
        </authorList>
    </citation>
    <scope>NUCLEOTIDE SEQUENCE [LARGE SCALE GENOMIC DNA]</scope>
    <source>
        <strain evidence="1 2">IAM M-71</strain>
    </source>
</reference>
<dbReference type="Proteomes" id="UP000185860">
    <property type="component" value="Unassembled WGS sequence"/>
</dbReference>
<organism evidence="1 2">
    <name type="scientific">[Phormidium ambiguum] IAM M-71</name>
    <dbReference type="NCBI Taxonomy" id="454136"/>
    <lineage>
        <taxon>Bacteria</taxon>
        <taxon>Bacillati</taxon>
        <taxon>Cyanobacteriota</taxon>
        <taxon>Cyanophyceae</taxon>
        <taxon>Oscillatoriophycideae</taxon>
        <taxon>Aerosakkonematales</taxon>
        <taxon>Aerosakkonemataceae</taxon>
        <taxon>Floridanema</taxon>
    </lineage>
</organism>
<evidence type="ECO:0000313" key="1">
    <source>
        <dbReference type="EMBL" id="OKH30889.1"/>
    </source>
</evidence>
<accession>A0A1U7I3Z8</accession>
<dbReference type="AlphaFoldDB" id="A0A1U7I3Z8"/>
<evidence type="ECO:0000313" key="2">
    <source>
        <dbReference type="Proteomes" id="UP000185860"/>
    </source>
</evidence>
<dbReference type="RefSeq" id="WP_073597137.1">
    <property type="nucleotide sequence ID" value="NZ_MRCE01000057.1"/>
</dbReference>